<protein>
    <submittedName>
        <fullName evidence="2">Uncharacterized protein</fullName>
    </submittedName>
</protein>
<proteinExistence type="predicted"/>
<organism evidence="2 3">
    <name type="scientific">Panaeolus cyanescens</name>
    <dbReference type="NCBI Taxonomy" id="181874"/>
    <lineage>
        <taxon>Eukaryota</taxon>
        <taxon>Fungi</taxon>
        <taxon>Dikarya</taxon>
        <taxon>Basidiomycota</taxon>
        <taxon>Agaricomycotina</taxon>
        <taxon>Agaricomycetes</taxon>
        <taxon>Agaricomycetidae</taxon>
        <taxon>Agaricales</taxon>
        <taxon>Agaricineae</taxon>
        <taxon>Galeropsidaceae</taxon>
        <taxon>Panaeolus</taxon>
    </lineage>
</organism>
<comment type="caution">
    <text evidence="2">The sequence shown here is derived from an EMBL/GenBank/DDBJ whole genome shotgun (WGS) entry which is preliminary data.</text>
</comment>
<dbReference type="AlphaFoldDB" id="A0A409W3N1"/>
<feature type="compositionally biased region" description="Pro residues" evidence="1">
    <location>
        <begin position="52"/>
        <end position="61"/>
    </location>
</feature>
<evidence type="ECO:0000313" key="2">
    <source>
        <dbReference type="EMBL" id="PPQ73085.1"/>
    </source>
</evidence>
<sequence length="212" mass="23047">MSYQGSSYAHSSKYPSGPAPPHGFPAASAASSWGTVPTATHVSDAASQYGNPPWPSPPPHASPIAINQQPPFPEHYAQVNPFLAAPRQNNLFIDFGRDRVSVPEFLDRQPAFQPALTCVRIVFEDQNSWFFVVSRPESLRVGTILREVHAHLHGASAGSSPPRGGMGGGVSVYASGGRKKIEMMRTKRLFKGLYQDPHTANWVVQLTEVPYA</sequence>
<evidence type="ECO:0000313" key="3">
    <source>
        <dbReference type="Proteomes" id="UP000284842"/>
    </source>
</evidence>
<reference evidence="2 3" key="1">
    <citation type="journal article" date="2018" name="Evol. Lett.">
        <title>Horizontal gene cluster transfer increased hallucinogenic mushroom diversity.</title>
        <authorList>
            <person name="Reynolds H.T."/>
            <person name="Vijayakumar V."/>
            <person name="Gluck-Thaler E."/>
            <person name="Korotkin H.B."/>
            <person name="Matheny P.B."/>
            <person name="Slot J.C."/>
        </authorList>
    </citation>
    <scope>NUCLEOTIDE SEQUENCE [LARGE SCALE GENOMIC DNA]</scope>
    <source>
        <strain evidence="2 3">2629</strain>
    </source>
</reference>
<dbReference type="OrthoDB" id="10481037at2759"/>
<feature type="region of interest" description="Disordered" evidence="1">
    <location>
        <begin position="44"/>
        <end position="70"/>
    </location>
</feature>
<name>A0A409W3N1_9AGAR</name>
<evidence type="ECO:0000256" key="1">
    <source>
        <dbReference type="SAM" id="MobiDB-lite"/>
    </source>
</evidence>
<keyword evidence="3" id="KW-1185">Reference proteome</keyword>
<feature type="region of interest" description="Disordered" evidence="1">
    <location>
        <begin position="1"/>
        <end position="30"/>
    </location>
</feature>
<dbReference type="EMBL" id="NHTK01005836">
    <property type="protein sequence ID" value="PPQ73085.1"/>
    <property type="molecule type" value="Genomic_DNA"/>
</dbReference>
<feature type="compositionally biased region" description="Polar residues" evidence="1">
    <location>
        <begin position="1"/>
        <end position="14"/>
    </location>
</feature>
<dbReference type="InParanoid" id="A0A409W3N1"/>
<gene>
    <name evidence="2" type="ORF">CVT24_009449</name>
</gene>
<accession>A0A409W3N1</accession>
<dbReference type="Proteomes" id="UP000284842">
    <property type="component" value="Unassembled WGS sequence"/>
</dbReference>